<keyword evidence="1" id="KW-0812">Transmembrane</keyword>
<comment type="caution">
    <text evidence="9">The sequence shown here is derived from an EMBL/GenBank/DDBJ whole genome shotgun (WGS) entry which is preliminary data.</text>
</comment>
<dbReference type="PANTHER" id="PTHR44653:SF2">
    <property type="entry name" value="DNAJ HOMOLOG SUBFAMILY C MEMBER 1"/>
    <property type="match status" value="1"/>
</dbReference>
<gene>
    <name evidence="9" type="ORF">EHS25_000395</name>
</gene>
<feature type="compositionally biased region" description="Low complexity" evidence="6">
    <location>
        <begin position="193"/>
        <end position="205"/>
    </location>
</feature>
<protein>
    <recommendedName>
        <fullName evidence="8">J domain-containing protein</fullName>
    </recommendedName>
</protein>
<name>A0A427YVZ0_9TREE</name>
<evidence type="ECO:0000259" key="8">
    <source>
        <dbReference type="PROSITE" id="PS50076"/>
    </source>
</evidence>
<dbReference type="OrthoDB" id="413400at2759"/>
<feature type="compositionally biased region" description="Basic residues" evidence="6">
    <location>
        <begin position="369"/>
        <end position="389"/>
    </location>
</feature>
<dbReference type="PRINTS" id="PR00625">
    <property type="entry name" value="JDOMAIN"/>
</dbReference>
<evidence type="ECO:0000256" key="5">
    <source>
        <dbReference type="ARBA" id="ARBA00037847"/>
    </source>
</evidence>
<proteinExistence type="predicted"/>
<sequence>MRLSLLLSLLSFLVLALAWTKEDHEIFDLVSALEAAEGKGTSFYSHLGVDPSATQGELTKAYRKRSLELHPDKNPGVKDIQERFARMGVIAQILRSPESRERYNFFYKNGVPKWRGTGYYYSRYRPTLSHTLLFLVLLTAGAHRLVMQLNHNRDIRRVAYFENAALVAAGVKRDGAQAQAQTQAQDKEKSGLGSKETGNGTSTNGNGVGNVHGKGRRRKVKVPMVQGMEGAGYLELVVEGEHVYLPHHDGTITPLSTLAQPPSFLRTWPFTLSISISRKALSYLPASVQSNLPSSLQSIGEDIVSDEESDDGPEGTPTPAPRRRGRANELRKGDRGRGSGASTPATSSPGTTEVESEGEEATGGEGVQKKKRGPGKAAAMRRRKMGKGK</sequence>
<evidence type="ECO:0000256" key="6">
    <source>
        <dbReference type="SAM" id="MobiDB-lite"/>
    </source>
</evidence>
<dbReference type="PROSITE" id="PS50076">
    <property type="entry name" value="DNAJ_2"/>
    <property type="match status" value="1"/>
</dbReference>
<feature type="signal peptide" evidence="7">
    <location>
        <begin position="1"/>
        <end position="18"/>
    </location>
</feature>
<dbReference type="Proteomes" id="UP000279259">
    <property type="component" value="Unassembled WGS sequence"/>
</dbReference>
<dbReference type="InterPro" id="IPR001623">
    <property type="entry name" value="DnaJ_domain"/>
</dbReference>
<keyword evidence="4" id="KW-0472">Membrane</keyword>
<feature type="compositionally biased region" description="Basic and acidic residues" evidence="6">
    <location>
        <begin position="326"/>
        <end position="337"/>
    </location>
</feature>
<keyword evidence="3" id="KW-1133">Transmembrane helix</keyword>
<feature type="compositionally biased region" description="Acidic residues" evidence="6">
    <location>
        <begin position="303"/>
        <end position="313"/>
    </location>
</feature>
<comment type="subcellular location">
    <subcellularLocation>
        <location evidence="5">Endomembrane system</location>
        <topology evidence="5">Single-pass membrane protein</topology>
    </subcellularLocation>
</comment>
<organism evidence="9 10">
    <name type="scientific">Saitozyma podzolica</name>
    <dbReference type="NCBI Taxonomy" id="1890683"/>
    <lineage>
        <taxon>Eukaryota</taxon>
        <taxon>Fungi</taxon>
        <taxon>Dikarya</taxon>
        <taxon>Basidiomycota</taxon>
        <taxon>Agaricomycotina</taxon>
        <taxon>Tremellomycetes</taxon>
        <taxon>Tremellales</taxon>
        <taxon>Trimorphomycetaceae</taxon>
        <taxon>Saitozyma</taxon>
    </lineage>
</organism>
<keyword evidence="2 7" id="KW-0732">Signal</keyword>
<dbReference type="EMBL" id="RSCD01000001">
    <property type="protein sequence ID" value="RSH95308.1"/>
    <property type="molecule type" value="Genomic_DNA"/>
</dbReference>
<evidence type="ECO:0000256" key="1">
    <source>
        <dbReference type="ARBA" id="ARBA00022692"/>
    </source>
</evidence>
<accession>A0A427YVZ0</accession>
<feature type="region of interest" description="Disordered" evidence="6">
    <location>
        <begin position="178"/>
        <end position="220"/>
    </location>
</feature>
<dbReference type="PANTHER" id="PTHR44653">
    <property type="entry name" value="DNAJ HOMOLOG SUBFAMILY C MEMBER 1"/>
    <property type="match status" value="1"/>
</dbReference>
<evidence type="ECO:0000313" key="9">
    <source>
        <dbReference type="EMBL" id="RSH95308.1"/>
    </source>
</evidence>
<dbReference type="Pfam" id="PF00226">
    <property type="entry name" value="DnaJ"/>
    <property type="match status" value="1"/>
</dbReference>
<dbReference type="InterPro" id="IPR052606">
    <property type="entry name" value="DnaJ_domain_protein"/>
</dbReference>
<dbReference type="STRING" id="1890683.A0A427YVZ0"/>
<evidence type="ECO:0000256" key="3">
    <source>
        <dbReference type="ARBA" id="ARBA00022989"/>
    </source>
</evidence>
<feature type="chain" id="PRO_5019074860" description="J domain-containing protein" evidence="7">
    <location>
        <begin position="19"/>
        <end position="389"/>
    </location>
</feature>
<dbReference type="SUPFAM" id="SSF46565">
    <property type="entry name" value="Chaperone J-domain"/>
    <property type="match status" value="1"/>
</dbReference>
<dbReference type="AlphaFoldDB" id="A0A427YVZ0"/>
<dbReference type="GO" id="GO:0012505">
    <property type="term" value="C:endomembrane system"/>
    <property type="evidence" value="ECO:0007669"/>
    <property type="project" value="UniProtKB-SubCell"/>
</dbReference>
<evidence type="ECO:0000256" key="4">
    <source>
        <dbReference type="ARBA" id="ARBA00023136"/>
    </source>
</evidence>
<dbReference type="SMART" id="SM00271">
    <property type="entry name" value="DnaJ"/>
    <property type="match status" value="1"/>
</dbReference>
<feature type="compositionally biased region" description="Low complexity" evidence="6">
    <location>
        <begin position="340"/>
        <end position="353"/>
    </location>
</feature>
<reference evidence="9 10" key="1">
    <citation type="submission" date="2018-11" db="EMBL/GenBank/DDBJ databases">
        <title>Genome sequence of Saitozyma podzolica DSM 27192.</title>
        <authorList>
            <person name="Aliyu H."/>
            <person name="Gorte O."/>
            <person name="Ochsenreither K."/>
        </authorList>
    </citation>
    <scope>NUCLEOTIDE SEQUENCE [LARGE SCALE GENOMIC DNA]</scope>
    <source>
        <strain evidence="9 10">DSM 27192</strain>
    </source>
</reference>
<evidence type="ECO:0000313" key="10">
    <source>
        <dbReference type="Proteomes" id="UP000279259"/>
    </source>
</evidence>
<dbReference type="InterPro" id="IPR036869">
    <property type="entry name" value="J_dom_sf"/>
</dbReference>
<feature type="region of interest" description="Disordered" evidence="6">
    <location>
        <begin position="303"/>
        <end position="389"/>
    </location>
</feature>
<feature type="domain" description="J" evidence="8">
    <location>
        <begin position="42"/>
        <end position="107"/>
    </location>
</feature>
<evidence type="ECO:0000256" key="2">
    <source>
        <dbReference type="ARBA" id="ARBA00022729"/>
    </source>
</evidence>
<evidence type="ECO:0000256" key="7">
    <source>
        <dbReference type="SAM" id="SignalP"/>
    </source>
</evidence>
<dbReference type="Gene3D" id="1.10.287.110">
    <property type="entry name" value="DnaJ domain"/>
    <property type="match status" value="1"/>
</dbReference>
<dbReference type="CDD" id="cd06257">
    <property type="entry name" value="DnaJ"/>
    <property type="match status" value="1"/>
</dbReference>
<keyword evidence="10" id="KW-1185">Reference proteome</keyword>